<organism evidence="6 7">
    <name type="scientific">Mesorhizobium australicum</name>
    <dbReference type="NCBI Taxonomy" id="536018"/>
    <lineage>
        <taxon>Bacteria</taxon>
        <taxon>Pseudomonadati</taxon>
        <taxon>Pseudomonadota</taxon>
        <taxon>Alphaproteobacteria</taxon>
        <taxon>Hyphomicrobiales</taxon>
        <taxon>Phyllobacteriaceae</taxon>
        <taxon>Mesorhizobium</taxon>
    </lineage>
</organism>
<feature type="transmembrane region" description="Helical" evidence="4">
    <location>
        <begin position="12"/>
        <end position="34"/>
    </location>
</feature>
<evidence type="ECO:0000256" key="4">
    <source>
        <dbReference type="SAM" id="Phobius"/>
    </source>
</evidence>
<keyword evidence="3" id="KW-0175">Coiled coil</keyword>
<evidence type="ECO:0000256" key="3">
    <source>
        <dbReference type="SAM" id="Coils"/>
    </source>
</evidence>
<keyword evidence="4" id="KW-0472">Membrane</keyword>
<keyword evidence="4" id="KW-0812">Transmembrane</keyword>
<accession>A0A1X7NJP1</accession>
<reference evidence="6 7" key="1">
    <citation type="submission" date="2017-04" db="EMBL/GenBank/DDBJ databases">
        <authorList>
            <person name="Afonso C.L."/>
            <person name="Miller P.J."/>
            <person name="Scott M.A."/>
            <person name="Spackman E."/>
            <person name="Goraichik I."/>
            <person name="Dimitrov K.M."/>
            <person name="Suarez D.L."/>
            <person name="Swayne D.E."/>
        </authorList>
    </citation>
    <scope>NUCLEOTIDE SEQUENCE [LARGE SCALE GENOMIC DNA]</scope>
    <source>
        <strain evidence="6 7">B5P</strain>
    </source>
</reference>
<feature type="domain" description="GGDEF" evidence="5">
    <location>
        <begin position="115"/>
        <end position="248"/>
    </location>
</feature>
<dbReference type="InterPro" id="IPR050469">
    <property type="entry name" value="Diguanylate_Cyclase"/>
</dbReference>
<comment type="catalytic activity">
    <reaction evidence="2">
        <text>2 GTP = 3',3'-c-di-GMP + 2 diphosphate</text>
        <dbReference type="Rhea" id="RHEA:24898"/>
        <dbReference type="ChEBI" id="CHEBI:33019"/>
        <dbReference type="ChEBI" id="CHEBI:37565"/>
        <dbReference type="ChEBI" id="CHEBI:58805"/>
        <dbReference type="EC" id="2.7.7.65"/>
    </reaction>
</comment>
<dbReference type="CDD" id="cd01949">
    <property type="entry name" value="GGDEF"/>
    <property type="match status" value="1"/>
</dbReference>
<dbReference type="Pfam" id="PF00990">
    <property type="entry name" value="GGDEF"/>
    <property type="match status" value="1"/>
</dbReference>
<dbReference type="FunFam" id="3.30.70.270:FF:000001">
    <property type="entry name" value="Diguanylate cyclase domain protein"/>
    <property type="match status" value="1"/>
</dbReference>
<dbReference type="PANTHER" id="PTHR45138">
    <property type="entry name" value="REGULATORY COMPONENTS OF SENSORY TRANSDUCTION SYSTEM"/>
    <property type="match status" value="1"/>
</dbReference>
<dbReference type="PANTHER" id="PTHR45138:SF9">
    <property type="entry name" value="DIGUANYLATE CYCLASE DGCM-RELATED"/>
    <property type="match status" value="1"/>
</dbReference>
<keyword evidence="4" id="KW-1133">Transmembrane helix</keyword>
<dbReference type="InterPro" id="IPR000160">
    <property type="entry name" value="GGDEF_dom"/>
</dbReference>
<protein>
    <recommendedName>
        <fullName evidence="1">diguanylate cyclase</fullName>
        <ecNumber evidence="1">2.7.7.65</ecNumber>
    </recommendedName>
</protein>
<sequence>MERSVVSIFIKAGLATALSIIASLAVVAGMGIGISGASLWLPILCPLVIAFPASAFTYWQQQRLQVLNDQLRAAHAALEQANAMLAEKARRDAMTGFLNREAFFAAVEATRRRTNRGALLLVDADHFKRINDNYGHLVGDDALIEIAAAISRATGETSIVGRIGGEEFAVFLSGTDLGEAERAAERIRAEVEAIGFMPSQGRTLRLTVSIGGTMCWPDARISELMRQADRQLYRAKNAGRNRVMFETERRLAA</sequence>
<gene>
    <name evidence="6" type="ORF">SAMN02982922_1927</name>
</gene>
<dbReference type="Gene3D" id="3.30.70.270">
    <property type="match status" value="1"/>
</dbReference>
<dbReference type="InterPro" id="IPR029787">
    <property type="entry name" value="Nucleotide_cyclase"/>
</dbReference>
<dbReference type="SUPFAM" id="SSF55073">
    <property type="entry name" value="Nucleotide cyclase"/>
    <property type="match status" value="1"/>
</dbReference>
<dbReference type="GO" id="GO:1902201">
    <property type="term" value="P:negative regulation of bacterial-type flagellum-dependent cell motility"/>
    <property type="evidence" value="ECO:0007669"/>
    <property type="project" value="TreeGrafter"/>
</dbReference>
<proteinExistence type="predicted"/>
<keyword evidence="7" id="KW-1185">Reference proteome</keyword>
<dbReference type="NCBIfam" id="TIGR00254">
    <property type="entry name" value="GGDEF"/>
    <property type="match status" value="1"/>
</dbReference>
<evidence type="ECO:0000259" key="5">
    <source>
        <dbReference type="PROSITE" id="PS50887"/>
    </source>
</evidence>
<name>A0A1X7NJP1_9HYPH</name>
<dbReference type="GO" id="GO:0052621">
    <property type="term" value="F:diguanylate cyclase activity"/>
    <property type="evidence" value="ECO:0007669"/>
    <property type="project" value="UniProtKB-EC"/>
</dbReference>
<evidence type="ECO:0000256" key="1">
    <source>
        <dbReference type="ARBA" id="ARBA00012528"/>
    </source>
</evidence>
<dbReference type="OrthoDB" id="9812260at2"/>
<evidence type="ECO:0000256" key="2">
    <source>
        <dbReference type="ARBA" id="ARBA00034247"/>
    </source>
</evidence>
<dbReference type="GO" id="GO:0005886">
    <property type="term" value="C:plasma membrane"/>
    <property type="evidence" value="ECO:0007669"/>
    <property type="project" value="TreeGrafter"/>
</dbReference>
<dbReference type="AlphaFoldDB" id="A0A1X7NJP1"/>
<dbReference type="PROSITE" id="PS50887">
    <property type="entry name" value="GGDEF"/>
    <property type="match status" value="1"/>
</dbReference>
<dbReference type="Proteomes" id="UP000193083">
    <property type="component" value="Unassembled WGS sequence"/>
</dbReference>
<feature type="coiled-coil region" evidence="3">
    <location>
        <begin position="61"/>
        <end position="91"/>
    </location>
</feature>
<dbReference type="EC" id="2.7.7.65" evidence="1"/>
<dbReference type="InterPro" id="IPR043128">
    <property type="entry name" value="Rev_trsase/Diguanyl_cyclase"/>
</dbReference>
<dbReference type="EMBL" id="FXBL01000004">
    <property type="protein sequence ID" value="SMH37644.1"/>
    <property type="molecule type" value="Genomic_DNA"/>
</dbReference>
<dbReference type="GO" id="GO:0043709">
    <property type="term" value="P:cell adhesion involved in single-species biofilm formation"/>
    <property type="evidence" value="ECO:0007669"/>
    <property type="project" value="TreeGrafter"/>
</dbReference>
<dbReference type="RefSeq" id="WP_085463963.1">
    <property type="nucleotide sequence ID" value="NZ_FXBL01000004.1"/>
</dbReference>
<feature type="transmembrane region" description="Helical" evidence="4">
    <location>
        <begin position="40"/>
        <end position="59"/>
    </location>
</feature>
<dbReference type="SMART" id="SM00267">
    <property type="entry name" value="GGDEF"/>
    <property type="match status" value="1"/>
</dbReference>
<evidence type="ECO:0000313" key="6">
    <source>
        <dbReference type="EMBL" id="SMH37644.1"/>
    </source>
</evidence>
<evidence type="ECO:0000313" key="7">
    <source>
        <dbReference type="Proteomes" id="UP000193083"/>
    </source>
</evidence>